<sequence>MYHLATFCLVALIFSSCKKEKKVYADVIYTKPAIVKDPPIDFLSPEESIKTMHLPEGYRVELVASEPMINEPVAIEWDGNGKMYVAEMLTYMQDVDGTNQQKPWSRISVLEDLDNDGKMDKSTVFIDSIILPRIIMPLDDRLIVGETYNRHIWSYRDTDGDNVADEKIKLLDAPKRDNSNLEHQSASMLWGIDNWLYLSKNSIRYRFTRGKIEADTLQDAPNGQWGLTQDEIGQLYYSSAGGEVPALGYQQHPYYGTLELEGKWEEGFEQVWPITGTPDVQGGLKRLREDGTLNHFTASCGQAIYLGDKLPPNLYGDLFIPEPVGRLIRRAKVENINGKKVLKNPYEQTEFLASTDMNFRPVDTKTGPDGCLYIVDMYRGIIQEGNWTRKGSFLRPVIEEKGLDKNIGKGRIYRIVHDEIKPSKVENLLDKSAKSLLPYLGHANGWYRLNAQKLIILKKDTSVIPKLQSMASKGKPLERLHALWTLEGLDAINESTVLKALKDEDARVKQAALRLSEAFHAKGNAAIFSALASMKTDTDINVIVQLLLSLRANKTPEVKSLIKEIMAAHPNNEVVKVTGEEGIKEVPPVIEQLKKKYVLENSHVRKNIIEGYKNYNSICAACHGKNGEGIDGLAPALVGSPRVKGNKDITTKIILNGLTGPIDGKTYSGVMVGMKHQDNDWLASVLTYVRKEFNNASPVGGWQVQQIRSQIKNKEDYFTIKELYKNK</sequence>
<dbReference type="Proteomes" id="UP000321790">
    <property type="component" value="Unassembled WGS sequence"/>
</dbReference>
<proteinExistence type="predicted"/>
<dbReference type="Gene3D" id="2.120.10.30">
    <property type="entry name" value="TolB, C-terminal domain"/>
    <property type="match status" value="2"/>
</dbReference>
<dbReference type="GO" id="GO:0046872">
    <property type="term" value="F:metal ion binding"/>
    <property type="evidence" value="ECO:0007669"/>
    <property type="project" value="UniProtKB-KW"/>
</dbReference>
<keyword evidence="7" id="KW-1185">Reference proteome</keyword>
<dbReference type="InterPro" id="IPR009056">
    <property type="entry name" value="Cyt_c-like_dom"/>
</dbReference>
<protein>
    <submittedName>
        <fullName evidence="6">Cytochrome C</fullName>
    </submittedName>
</protein>
<evidence type="ECO:0000256" key="2">
    <source>
        <dbReference type="ARBA" id="ARBA00022723"/>
    </source>
</evidence>
<keyword evidence="2 4" id="KW-0479">Metal-binding</keyword>
<evidence type="ECO:0000259" key="5">
    <source>
        <dbReference type="PROSITE" id="PS51007"/>
    </source>
</evidence>
<dbReference type="PANTHER" id="PTHR33546">
    <property type="entry name" value="LARGE, MULTIFUNCTIONAL SECRETED PROTEIN-RELATED"/>
    <property type="match status" value="1"/>
</dbReference>
<evidence type="ECO:0000313" key="6">
    <source>
        <dbReference type="EMBL" id="TXE07291.1"/>
    </source>
</evidence>
<dbReference type="SUPFAM" id="SSF50952">
    <property type="entry name" value="Soluble quinoprotein glucose dehydrogenase"/>
    <property type="match status" value="1"/>
</dbReference>
<dbReference type="Pfam" id="PF23500">
    <property type="entry name" value="DUF7133"/>
    <property type="match status" value="1"/>
</dbReference>
<feature type="domain" description="Cytochrome c" evidence="5">
    <location>
        <begin position="606"/>
        <end position="693"/>
    </location>
</feature>
<dbReference type="InterPro" id="IPR055557">
    <property type="entry name" value="DUF7133"/>
</dbReference>
<dbReference type="InterPro" id="IPR016024">
    <property type="entry name" value="ARM-type_fold"/>
</dbReference>
<dbReference type="OrthoDB" id="9808161at2"/>
<evidence type="ECO:0000256" key="1">
    <source>
        <dbReference type="ARBA" id="ARBA00022617"/>
    </source>
</evidence>
<comment type="caution">
    <text evidence="6">The sequence shown here is derived from an EMBL/GenBank/DDBJ whole genome shotgun (WGS) entry which is preliminary data.</text>
</comment>
<dbReference type="InterPro" id="IPR036909">
    <property type="entry name" value="Cyt_c-like_dom_sf"/>
</dbReference>
<keyword evidence="3 4" id="KW-0408">Iron</keyword>
<dbReference type="SUPFAM" id="SSF46626">
    <property type="entry name" value="Cytochrome c"/>
    <property type="match status" value="1"/>
</dbReference>
<dbReference type="InterPro" id="IPR011042">
    <property type="entry name" value="6-blade_b-propeller_TolB-like"/>
</dbReference>
<gene>
    <name evidence="6" type="ORF">FUA26_13440</name>
</gene>
<dbReference type="AlphaFoldDB" id="A0A5C7AFT2"/>
<keyword evidence="1 4" id="KW-0349">Heme</keyword>
<dbReference type="InterPro" id="IPR011989">
    <property type="entry name" value="ARM-like"/>
</dbReference>
<evidence type="ECO:0000256" key="3">
    <source>
        <dbReference type="ARBA" id="ARBA00023004"/>
    </source>
</evidence>
<dbReference type="PROSITE" id="PS51007">
    <property type="entry name" value="CYTC"/>
    <property type="match status" value="1"/>
</dbReference>
<evidence type="ECO:0000313" key="7">
    <source>
        <dbReference type="Proteomes" id="UP000321790"/>
    </source>
</evidence>
<dbReference type="Gene3D" id="1.25.10.10">
    <property type="entry name" value="Leucine-rich Repeat Variant"/>
    <property type="match status" value="1"/>
</dbReference>
<reference evidence="7" key="1">
    <citation type="submission" date="2019-08" db="EMBL/GenBank/DDBJ databases">
        <title>Seonamhaeicola sediminis sp. nov., isolated from marine sediment.</title>
        <authorList>
            <person name="Cao W.R."/>
        </authorList>
    </citation>
    <scope>NUCLEOTIDE SEQUENCE [LARGE SCALE GENOMIC DNA]</scope>
    <source>
        <strain evidence="7">Gy8</strain>
    </source>
</reference>
<name>A0A5C7AFT2_9FLAO</name>
<dbReference type="InterPro" id="IPR011041">
    <property type="entry name" value="Quinoprot_gluc/sorb_DH_b-prop"/>
</dbReference>
<dbReference type="Gene3D" id="1.10.760.10">
    <property type="entry name" value="Cytochrome c-like domain"/>
    <property type="match status" value="1"/>
</dbReference>
<accession>A0A5C7AFT2</accession>
<evidence type="ECO:0000256" key="4">
    <source>
        <dbReference type="PROSITE-ProRule" id="PRU00433"/>
    </source>
</evidence>
<dbReference type="GO" id="GO:0020037">
    <property type="term" value="F:heme binding"/>
    <property type="evidence" value="ECO:0007669"/>
    <property type="project" value="InterPro"/>
</dbReference>
<organism evidence="6 7">
    <name type="scientific">Seonamhaeicola algicola</name>
    <dbReference type="NCBI Taxonomy" id="1719036"/>
    <lineage>
        <taxon>Bacteria</taxon>
        <taxon>Pseudomonadati</taxon>
        <taxon>Bacteroidota</taxon>
        <taxon>Flavobacteriia</taxon>
        <taxon>Flavobacteriales</taxon>
        <taxon>Flavobacteriaceae</taxon>
    </lineage>
</organism>
<dbReference type="GO" id="GO:0009055">
    <property type="term" value="F:electron transfer activity"/>
    <property type="evidence" value="ECO:0007669"/>
    <property type="project" value="InterPro"/>
</dbReference>
<dbReference type="EMBL" id="VOSC01000030">
    <property type="protein sequence ID" value="TXE07291.1"/>
    <property type="molecule type" value="Genomic_DNA"/>
</dbReference>
<dbReference type="SUPFAM" id="SSF48371">
    <property type="entry name" value="ARM repeat"/>
    <property type="match status" value="1"/>
</dbReference>
<dbReference type="PANTHER" id="PTHR33546:SF1">
    <property type="entry name" value="LARGE, MULTIFUNCTIONAL SECRETED PROTEIN"/>
    <property type="match status" value="1"/>
</dbReference>